<accession>A0A0J6F9N5</accession>
<evidence type="ECO:0000313" key="2">
    <source>
        <dbReference type="Proteomes" id="UP000054567"/>
    </source>
</evidence>
<dbReference type="VEuPathDB" id="FungiDB:CPAG_02000"/>
<name>A0A0J6F9N5_COCPO</name>
<protein>
    <submittedName>
        <fullName evidence="1">Uncharacterized protein</fullName>
    </submittedName>
</protein>
<sequence>MLASPRRRGFEEIAPSACESFWRAANGQHVWGSFSCEFSWEKVLGFWSPCGEPESLTHEKELDSSLRTIAPEPDESYKVRACLPASSQPSFSHASETSVEGWLASRVDVRVQGGQGRRPLPVVQFEHRRRMIWVMSRVSGNGWAPNKSCHSVGNSLICFSQQFYVFCTRHLHGFRSRLATRNGVSPCCALDGVYIAPNAKASLMHASKQWLLPSECRVRHRNRQRVIFRDNAG</sequence>
<gene>
    <name evidence="1" type="ORF">CPAG_02000</name>
</gene>
<reference evidence="1 2" key="1">
    <citation type="submission" date="2007-06" db="EMBL/GenBank/DDBJ databases">
        <title>The Genome Sequence of Coccidioides posadasii RMSCC_3488.</title>
        <authorList>
            <consortium name="Coccidioides Genome Resources Consortium"/>
            <consortium name="The Broad Institute Genome Sequencing Platform"/>
            <person name="Henn M.R."/>
            <person name="Sykes S."/>
            <person name="Young S."/>
            <person name="Jaffe D."/>
            <person name="Berlin A."/>
            <person name="Alvarez P."/>
            <person name="Butler J."/>
            <person name="Gnerre S."/>
            <person name="Grabherr M."/>
            <person name="Mauceli E."/>
            <person name="Brockman W."/>
            <person name="Kodira C."/>
            <person name="Alvarado L."/>
            <person name="Zeng Q."/>
            <person name="Crawford M."/>
            <person name="Antoine C."/>
            <person name="Devon K."/>
            <person name="Galgiani J."/>
            <person name="Orsborn K."/>
            <person name="Lewis M.L."/>
            <person name="Nusbaum C."/>
            <person name="Galagan J."/>
            <person name="Birren B."/>
        </authorList>
    </citation>
    <scope>NUCLEOTIDE SEQUENCE [LARGE SCALE GENOMIC DNA]</scope>
    <source>
        <strain evidence="1 2">RMSCC 3488</strain>
    </source>
</reference>
<reference evidence="2" key="2">
    <citation type="journal article" date="2009" name="Genome Res.">
        <title>Comparative genomic analyses of the human fungal pathogens Coccidioides and their relatives.</title>
        <authorList>
            <person name="Sharpton T.J."/>
            <person name="Stajich J.E."/>
            <person name="Rounsley S.D."/>
            <person name="Gardner M.J."/>
            <person name="Wortman J.R."/>
            <person name="Jordar V.S."/>
            <person name="Maiti R."/>
            <person name="Kodira C.D."/>
            <person name="Neafsey D.E."/>
            <person name="Zeng Q."/>
            <person name="Hung C.-Y."/>
            <person name="McMahan C."/>
            <person name="Muszewska A."/>
            <person name="Grynberg M."/>
            <person name="Mandel M.A."/>
            <person name="Kellner E.M."/>
            <person name="Barker B.M."/>
            <person name="Galgiani J.N."/>
            <person name="Orbach M.J."/>
            <person name="Kirkland T.N."/>
            <person name="Cole G.T."/>
            <person name="Henn M.R."/>
            <person name="Birren B.W."/>
            <person name="Taylor J.W."/>
        </authorList>
    </citation>
    <scope>NUCLEOTIDE SEQUENCE [LARGE SCALE GENOMIC DNA]</scope>
    <source>
        <strain evidence="2">RMSCC 3488</strain>
    </source>
</reference>
<reference evidence="2" key="3">
    <citation type="journal article" date="2010" name="Genome Res.">
        <title>Population genomic sequencing of Coccidioides fungi reveals recent hybridization and transposon control.</title>
        <authorList>
            <person name="Neafsey D.E."/>
            <person name="Barker B.M."/>
            <person name="Sharpton T.J."/>
            <person name="Stajich J.E."/>
            <person name="Park D.J."/>
            <person name="Whiston E."/>
            <person name="Hung C.-Y."/>
            <person name="McMahan C."/>
            <person name="White J."/>
            <person name="Sykes S."/>
            <person name="Heiman D."/>
            <person name="Young S."/>
            <person name="Zeng Q."/>
            <person name="Abouelleil A."/>
            <person name="Aftuck L."/>
            <person name="Bessette D."/>
            <person name="Brown A."/>
            <person name="FitzGerald M."/>
            <person name="Lui A."/>
            <person name="Macdonald J.P."/>
            <person name="Priest M."/>
            <person name="Orbach M.J."/>
            <person name="Galgiani J.N."/>
            <person name="Kirkland T.N."/>
            <person name="Cole G.T."/>
            <person name="Birren B.W."/>
            <person name="Henn M.R."/>
            <person name="Taylor J.W."/>
            <person name="Rounsley S.D."/>
        </authorList>
    </citation>
    <scope>NUCLEOTIDE SEQUENCE [LARGE SCALE GENOMIC DNA]</scope>
    <source>
        <strain evidence="2">RMSCC 3488</strain>
    </source>
</reference>
<dbReference type="Proteomes" id="UP000054567">
    <property type="component" value="Unassembled WGS sequence"/>
</dbReference>
<proteinExistence type="predicted"/>
<dbReference type="AlphaFoldDB" id="A0A0J6F9N5"/>
<organism evidence="1 2">
    <name type="scientific">Coccidioides posadasii RMSCC 3488</name>
    <dbReference type="NCBI Taxonomy" id="454284"/>
    <lineage>
        <taxon>Eukaryota</taxon>
        <taxon>Fungi</taxon>
        <taxon>Dikarya</taxon>
        <taxon>Ascomycota</taxon>
        <taxon>Pezizomycotina</taxon>
        <taxon>Eurotiomycetes</taxon>
        <taxon>Eurotiomycetidae</taxon>
        <taxon>Onygenales</taxon>
        <taxon>Onygenaceae</taxon>
        <taxon>Coccidioides</taxon>
    </lineage>
</organism>
<evidence type="ECO:0000313" key="1">
    <source>
        <dbReference type="EMBL" id="KMM65654.1"/>
    </source>
</evidence>
<dbReference type="EMBL" id="DS268109">
    <property type="protein sequence ID" value="KMM65654.1"/>
    <property type="molecule type" value="Genomic_DNA"/>
</dbReference>